<comment type="subcellular location">
    <subcellularLocation>
        <location evidence="2">Cell membrane</location>
        <topology evidence="2">Peripheral membrane protein</topology>
    </subcellularLocation>
    <subcellularLocation>
        <location evidence="3">Cytoplasm</location>
        <location evidence="3">Myofibril</location>
        <location evidence="3">Sarcomere</location>
    </subcellularLocation>
    <subcellularLocation>
        <location evidence="1">Target cell membrane</location>
    </subcellularLocation>
</comment>
<dbReference type="GO" id="GO:0001725">
    <property type="term" value="C:stress fiber"/>
    <property type="evidence" value="ECO:0007669"/>
    <property type="project" value="TreeGrafter"/>
</dbReference>
<dbReference type="GO" id="GO:0034446">
    <property type="term" value="P:substrate adhesion-dependent cell spreading"/>
    <property type="evidence" value="ECO:0007669"/>
    <property type="project" value="TreeGrafter"/>
</dbReference>
<dbReference type="SUPFAM" id="SSF48403">
    <property type="entry name" value="Ankyrin repeat"/>
    <property type="match status" value="1"/>
</dbReference>
<keyword evidence="11 14" id="KW-0040">ANK repeat</keyword>
<keyword evidence="7" id="KW-0963">Cytoplasm</keyword>
<protein>
    <recommendedName>
        <fullName evidence="15">Protein kinase domain-containing protein</fullName>
    </recommendedName>
</protein>
<keyword evidence="5" id="KW-1003">Cell membrane</keyword>
<dbReference type="GO" id="GO:0005524">
    <property type="term" value="F:ATP binding"/>
    <property type="evidence" value="ECO:0007669"/>
    <property type="project" value="InterPro"/>
</dbReference>
<evidence type="ECO:0000256" key="14">
    <source>
        <dbReference type="PROSITE-ProRule" id="PRU00023"/>
    </source>
</evidence>
<evidence type="ECO:0000256" key="9">
    <source>
        <dbReference type="ARBA" id="ARBA00022737"/>
    </source>
</evidence>
<evidence type="ECO:0000256" key="13">
    <source>
        <dbReference type="ARBA" id="ARBA00023298"/>
    </source>
</evidence>
<comment type="similarity">
    <text evidence="4">Belongs to the protein kinase superfamily. TKL Ser/Thr protein kinase family.</text>
</comment>
<dbReference type="Proteomes" id="UP000759131">
    <property type="component" value="Unassembled WGS sequence"/>
</dbReference>
<dbReference type="AlphaFoldDB" id="A0A7R9KCT0"/>
<keyword evidence="10" id="KW-0800">Toxin</keyword>
<accession>A0A7R9KCT0</accession>
<name>A0A7R9KCT0_9ACAR</name>
<dbReference type="GO" id="GO:0005886">
    <property type="term" value="C:plasma membrane"/>
    <property type="evidence" value="ECO:0007669"/>
    <property type="project" value="UniProtKB-SubCell"/>
</dbReference>
<dbReference type="GO" id="GO:0044231">
    <property type="term" value="C:host cell presynaptic membrane"/>
    <property type="evidence" value="ECO:0007669"/>
    <property type="project" value="UniProtKB-KW"/>
</dbReference>
<sequence>MDDIFNWCRDGNAFQVRVWLDDTTHDMNQGDDHGFSPLHWSAFAGRNGLVEMLIGKGARINATNMGDDTSLHLASAQGHKDVVHQLIRHKADMNAVNEHGNTALHYACFWGYQHIAEELITSGALVNISNKYGETPLDKCKGQMQQRLHELATELGQDVTKKIPYKDQSWLGTKSRSRDATLSRYSGLSLNELHLQHKIASSPSGETWRGVWQRNNSEICAKFVAVVGEMAARIPRDFSEEFPRLRIFSHPNVLPVIGCVNSPPNLVVVNQHMQYGSLYQVLHEGTGIVVDTHKALKFAIDIARGMAFLHTLSPLIPRLYLSSKHVMIDEDLTARINMADAKFSFQERNKVYNPSWMAPEALQKKHTDINVKAADMWSFAILLWELATRQVPFADLSPMEIGMKVALEALRVTIPPGISPHMARLIRICMNEEPGKRPSFDQVIPILDKMKQS</sequence>
<evidence type="ECO:0000256" key="11">
    <source>
        <dbReference type="ARBA" id="ARBA00023043"/>
    </source>
</evidence>
<dbReference type="GO" id="GO:0044218">
    <property type="term" value="C:other organism cell membrane"/>
    <property type="evidence" value="ECO:0007669"/>
    <property type="project" value="UniProtKB-KW"/>
</dbReference>
<dbReference type="Gene3D" id="1.10.510.10">
    <property type="entry name" value="Transferase(Phosphotransferase) domain 1"/>
    <property type="match status" value="1"/>
</dbReference>
<dbReference type="EMBL" id="OC854801">
    <property type="protein sequence ID" value="CAD7620409.1"/>
    <property type="molecule type" value="Genomic_DNA"/>
</dbReference>
<keyword evidence="10" id="KW-0638">Presynaptic neurotoxin</keyword>
<keyword evidence="9" id="KW-0677">Repeat</keyword>
<keyword evidence="13" id="KW-1053">Target membrane</keyword>
<dbReference type="Pfam" id="PF00023">
    <property type="entry name" value="Ank"/>
    <property type="match status" value="1"/>
</dbReference>
<evidence type="ECO:0000256" key="4">
    <source>
        <dbReference type="ARBA" id="ARBA00005843"/>
    </source>
</evidence>
<keyword evidence="17" id="KW-1185">Reference proteome</keyword>
<dbReference type="SMART" id="SM00248">
    <property type="entry name" value="ANK"/>
    <property type="match status" value="3"/>
</dbReference>
<dbReference type="PANTHER" id="PTHR44329">
    <property type="entry name" value="SERINE/THREONINE-PROTEIN KINASE TNNI3K-RELATED"/>
    <property type="match status" value="1"/>
</dbReference>
<dbReference type="EMBL" id="CAJPIZ010000226">
    <property type="protein sequence ID" value="CAG2100839.1"/>
    <property type="molecule type" value="Genomic_DNA"/>
</dbReference>
<dbReference type="PROSITE" id="PS50297">
    <property type="entry name" value="ANK_REP_REGION"/>
    <property type="match status" value="3"/>
</dbReference>
<evidence type="ECO:0000313" key="17">
    <source>
        <dbReference type="Proteomes" id="UP000759131"/>
    </source>
</evidence>
<dbReference type="InterPro" id="IPR036770">
    <property type="entry name" value="Ankyrin_rpt-contain_sf"/>
</dbReference>
<dbReference type="OrthoDB" id="6718656at2759"/>
<evidence type="ECO:0000256" key="2">
    <source>
        <dbReference type="ARBA" id="ARBA00004202"/>
    </source>
</evidence>
<dbReference type="InterPro" id="IPR002110">
    <property type="entry name" value="Ankyrin_rpt"/>
</dbReference>
<dbReference type="Pfam" id="PF12796">
    <property type="entry name" value="Ank_2"/>
    <property type="match status" value="1"/>
</dbReference>
<dbReference type="GO" id="GO:0005925">
    <property type="term" value="C:focal adhesion"/>
    <property type="evidence" value="ECO:0007669"/>
    <property type="project" value="TreeGrafter"/>
</dbReference>
<dbReference type="PANTHER" id="PTHR44329:SF57">
    <property type="entry name" value="INTEGRIN-LINKED PROTEIN KINASE"/>
    <property type="match status" value="1"/>
</dbReference>
<keyword evidence="12" id="KW-0472">Membrane</keyword>
<dbReference type="GO" id="GO:0004674">
    <property type="term" value="F:protein serine/threonine kinase activity"/>
    <property type="evidence" value="ECO:0007669"/>
    <property type="project" value="TreeGrafter"/>
</dbReference>
<dbReference type="InterPro" id="IPR000719">
    <property type="entry name" value="Prot_kinase_dom"/>
</dbReference>
<keyword evidence="8" id="KW-1052">Target cell membrane</keyword>
<evidence type="ECO:0000256" key="12">
    <source>
        <dbReference type="ARBA" id="ARBA00023136"/>
    </source>
</evidence>
<reference evidence="16" key="1">
    <citation type="submission" date="2020-11" db="EMBL/GenBank/DDBJ databases">
        <authorList>
            <person name="Tran Van P."/>
        </authorList>
    </citation>
    <scope>NUCLEOTIDE SEQUENCE</scope>
</reference>
<dbReference type="SUPFAM" id="SSF56112">
    <property type="entry name" value="Protein kinase-like (PK-like)"/>
    <property type="match status" value="1"/>
</dbReference>
<dbReference type="GO" id="GO:0030017">
    <property type="term" value="C:sarcomere"/>
    <property type="evidence" value="ECO:0007669"/>
    <property type="project" value="UniProtKB-SubCell"/>
</dbReference>
<evidence type="ECO:0000259" key="15">
    <source>
        <dbReference type="PROSITE" id="PS50011"/>
    </source>
</evidence>
<dbReference type="InterPro" id="IPR011009">
    <property type="entry name" value="Kinase-like_dom_sf"/>
</dbReference>
<proteinExistence type="inferred from homology"/>
<evidence type="ECO:0000313" key="16">
    <source>
        <dbReference type="EMBL" id="CAD7620409.1"/>
    </source>
</evidence>
<dbReference type="FunFam" id="1.10.510.10:FF:000187">
    <property type="entry name" value="integrin-linked protein kinase"/>
    <property type="match status" value="1"/>
</dbReference>
<dbReference type="GO" id="GO:0007229">
    <property type="term" value="P:integrin-mediated signaling pathway"/>
    <property type="evidence" value="ECO:0007669"/>
    <property type="project" value="TreeGrafter"/>
</dbReference>
<feature type="repeat" description="ANK" evidence="14">
    <location>
        <begin position="33"/>
        <end position="65"/>
    </location>
</feature>
<feature type="repeat" description="ANK" evidence="14">
    <location>
        <begin position="66"/>
        <end position="98"/>
    </location>
</feature>
<organism evidence="16">
    <name type="scientific">Medioppia subpectinata</name>
    <dbReference type="NCBI Taxonomy" id="1979941"/>
    <lineage>
        <taxon>Eukaryota</taxon>
        <taxon>Metazoa</taxon>
        <taxon>Ecdysozoa</taxon>
        <taxon>Arthropoda</taxon>
        <taxon>Chelicerata</taxon>
        <taxon>Arachnida</taxon>
        <taxon>Acari</taxon>
        <taxon>Acariformes</taxon>
        <taxon>Sarcoptiformes</taxon>
        <taxon>Oribatida</taxon>
        <taxon>Brachypylina</taxon>
        <taxon>Oppioidea</taxon>
        <taxon>Oppiidae</taxon>
        <taxon>Medioppia</taxon>
    </lineage>
</organism>
<dbReference type="FunFam" id="1.25.40.20:FF:000050">
    <property type="entry name" value="integrin-linked protein kinase"/>
    <property type="match status" value="1"/>
</dbReference>
<evidence type="ECO:0000256" key="8">
    <source>
        <dbReference type="ARBA" id="ARBA00022537"/>
    </source>
</evidence>
<dbReference type="InterPro" id="IPR001245">
    <property type="entry name" value="Ser-Thr/Tyr_kinase_cat_dom"/>
</dbReference>
<dbReference type="PIRSF" id="PIRSF000654">
    <property type="entry name" value="Integrin-linked_kinase"/>
    <property type="match status" value="1"/>
</dbReference>
<evidence type="ECO:0000256" key="5">
    <source>
        <dbReference type="ARBA" id="ARBA00022475"/>
    </source>
</evidence>
<dbReference type="FunFam" id="3.30.200.20:FF:000245">
    <property type="entry name" value="Integrin-linked protein kinase"/>
    <property type="match status" value="1"/>
</dbReference>
<dbReference type="Gene3D" id="1.25.40.20">
    <property type="entry name" value="Ankyrin repeat-containing domain"/>
    <property type="match status" value="1"/>
</dbReference>
<gene>
    <name evidence="16" type="ORF">OSB1V03_LOCUS896</name>
</gene>
<dbReference type="PROSITE" id="PS50088">
    <property type="entry name" value="ANK_REPEAT"/>
    <property type="match status" value="3"/>
</dbReference>
<evidence type="ECO:0000256" key="7">
    <source>
        <dbReference type="ARBA" id="ARBA00022490"/>
    </source>
</evidence>
<keyword evidence="6" id="KW-0268">Exocytosis</keyword>
<evidence type="ECO:0000256" key="10">
    <source>
        <dbReference type="ARBA" id="ARBA00023028"/>
    </source>
</evidence>
<dbReference type="Pfam" id="PF07714">
    <property type="entry name" value="PK_Tyr_Ser-Thr"/>
    <property type="match status" value="1"/>
</dbReference>
<keyword evidence="10" id="KW-0528">Neurotoxin</keyword>
<dbReference type="Gene3D" id="3.30.200.20">
    <property type="entry name" value="Phosphorylase Kinase, domain 1"/>
    <property type="match status" value="1"/>
</dbReference>
<dbReference type="GO" id="GO:0007160">
    <property type="term" value="P:cell-matrix adhesion"/>
    <property type="evidence" value="ECO:0007669"/>
    <property type="project" value="TreeGrafter"/>
</dbReference>
<evidence type="ECO:0000256" key="3">
    <source>
        <dbReference type="ARBA" id="ARBA00004204"/>
    </source>
</evidence>
<dbReference type="PROSITE" id="PS50011">
    <property type="entry name" value="PROTEIN_KINASE_DOM"/>
    <property type="match status" value="1"/>
</dbReference>
<evidence type="ECO:0000256" key="6">
    <source>
        <dbReference type="ARBA" id="ARBA00022483"/>
    </source>
</evidence>
<feature type="repeat" description="ANK" evidence="14">
    <location>
        <begin position="99"/>
        <end position="131"/>
    </location>
</feature>
<evidence type="ECO:0000256" key="1">
    <source>
        <dbReference type="ARBA" id="ARBA00004175"/>
    </source>
</evidence>
<dbReference type="GO" id="GO:0006887">
    <property type="term" value="P:exocytosis"/>
    <property type="evidence" value="ECO:0007669"/>
    <property type="project" value="UniProtKB-KW"/>
</dbReference>
<dbReference type="GO" id="GO:0009653">
    <property type="term" value="P:anatomical structure morphogenesis"/>
    <property type="evidence" value="ECO:0007669"/>
    <property type="project" value="UniProtKB-ARBA"/>
</dbReference>
<feature type="domain" description="Protein kinase" evidence="15">
    <location>
        <begin position="193"/>
        <end position="447"/>
    </location>
</feature>
<dbReference type="InterPro" id="IPR051681">
    <property type="entry name" value="Ser/Thr_Kinases-Pseudokinases"/>
</dbReference>